<keyword evidence="4" id="KW-1185">Reference proteome</keyword>
<dbReference type="Proteomes" id="UP000241690">
    <property type="component" value="Unassembled WGS sequence"/>
</dbReference>
<keyword evidence="1" id="KW-1133">Transmembrane helix</keyword>
<evidence type="ECO:0000313" key="3">
    <source>
        <dbReference type="EMBL" id="PTB53896.1"/>
    </source>
</evidence>
<organism evidence="3 4">
    <name type="scientific">Trichoderma harzianum CBS 226.95</name>
    <dbReference type="NCBI Taxonomy" id="983964"/>
    <lineage>
        <taxon>Eukaryota</taxon>
        <taxon>Fungi</taxon>
        <taxon>Dikarya</taxon>
        <taxon>Ascomycota</taxon>
        <taxon>Pezizomycotina</taxon>
        <taxon>Sordariomycetes</taxon>
        <taxon>Hypocreomycetidae</taxon>
        <taxon>Hypocreales</taxon>
        <taxon>Hypocreaceae</taxon>
        <taxon>Trichoderma</taxon>
    </lineage>
</organism>
<name>A0A2T4AA13_TRIHA</name>
<evidence type="ECO:0000256" key="1">
    <source>
        <dbReference type="SAM" id="Phobius"/>
    </source>
</evidence>
<dbReference type="AlphaFoldDB" id="A0A2T4AA13"/>
<dbReference type="RefSeq" id="XP_024773573.1">
    <property type="nucleotide sequence ID" value="XM_024920448.1"/>
</dbReference>
<protein>
    <submittedName>
        <fullName evidence="3">Uncharacterized protein</fullName>
    </submittedName>
</protein>
<feature type="transmembrane region" description="Helical" evidence="1">
    <location>
        <begin position="143"/>
        <end position="161"/>
    </location>
</feature>
<evidence type="ECO:0000313" key="4">
    <source>
        <dbReference type="Proteomes" id="UP000241690"/>
    </source>
</evidence>
<keyword evidence="1" id="KW-0472">Membrane</keyword>
<feature type="chain" id="PRO_5015554886" evidence="2">
    <location>
        <begin position="18"/>
        <end position="164"/>
    </location>
</feature>
<feature type="signal peptide" evidence="2">
    <location>
        <begin position="1"/>
        <end position="17"/>
    </location>
</feature>
<keyword evidence="1" id="KW-0812">Transmembrane</keyword>
<dbReference type="GeneID" id="36629017"/>
<gene>
    <name evidence="3" type="ORF">M431DRAFT_520820</name>
</gene>
<dbReference type="EMBL" id="KZ679681">
    <property type="protein sequence ID" value="PTB53896.1"/>
    <property type="molecule type" value="Genomic_DNA"/>
</dbReference>
<feature type="transmembrane region" description="Helical" evidence="1">
    <location>
        <begin position="115"/>
        <end position="136"/>
    </location>
</feature>
<reference evidence="3 4" key="1">
    <citation type="submission" date="2016-07" db="EMBL/GenBank/DDBJ databases">
        <title>Multiple horizontal gene transfer events from other fungi enriched the ability of initially mycotrophic Trichoderma (Ascomycota) to feed on dead plant biomass.</title>
        <authorList>
            <consortium name="DOE Joint Genome Institute"/>
            <person name="Aerts A."/>
            <person name="Atanasova L."/>
            <person name="Chenthamara K."/>
            <person name="Zhang J."/>
            <person name="Grujic M."/>
            <person name="Henrissat B."/>
            <person name="Kuo A."/>
            <person name="Salamov A."/>
            <person name="Lipzen A."/>
            <person name="Labutti K."/>
            <person name="Barry K."/>
            <person name="Miao Y."/>
            <person name="Rahimi M.J."/>
            <person name="Shen Q."/>
            <person name="Grigoriev I.V."/>
            <person name="Kubicek C.P."/>
            <person name="Druzhinina I.S."/>
        </authorList>
    </citation>
    <scope>NUCLEOTIDE SEQUENCE [LARGE SCALE GENOMIC DNA]</scope>
    <source>
        <strain evidence="3 4">CBS 226.95</strain>
    </source>
</reference>
<sequence>MRVVMLFILLCIKLGFPEFFKFYEFLKNRFQPFRRTPKRKRRPRLFASLSRKRTSASSTKHSRDISKPKDLLLRSLGTTTQGFTSSSTMRFYNRTAELEYYRNGMRNNPPTDTEMWASLFIVCSFISVIIVCIMLPHGTWFQCVSGAILLYLFCQVVVSYVDCE</sequence>
<accession>A0A2T4AA13</accession>
<evidence type="ECO:0000256" key="2">
    <source>
        <dbReference type="SAM" id="SignalP"/>
    </source>
</evidence>
<keyword evidence="2" id="KW-0732">Signal</keyword>
<proteinExistence type="predicted"/>